<keyword evidence="1" id="KW-1133">Transmembrane helix</keyword>
<keyword evidence="1" id="KW-0472">Membrane</keyword>
<accession>A0ABW5ZW74</accession>
<proteinExistence type="predicted"/>
<feature type="transmembrane region" description="Helical" evidence="1">
    <location>
        <begin position="99"/>
        <end position="120"/>
    </location>
</feature>
<feature type="transmembrane region" description="Helical" evidence="1">
    <location>
        <begin position="39"/>
        <end position="61"/>
    </location>
</feature>
<protein>
    <submittedName>
        <fullName evidence="2">Uncharacterized protein</fullName>
    </submittedName>
</protein>
<name>A0ABW5ZW74_9FLAO</name>
<feature type="transmembrane region" description="Helical" evidence="1">
    <location>
        <begin position="7"/>
        <end position="27"/>
    </location>
</feature>
<keyword evidence="3" id="KW-1185">Reference proteome</keyword>
<feature type="transmembrane region" description="Helical" evidence="1">
    <location>
        <begin position="68"/>
        <end position="87"/>
    </location>
</feature>
<evidence type="ECO:0000313" key="3">
    <source>
        <dbReference type="Proteomes" id="UP001597548"/>
    </source>
</evidence>
<reference evidence="3" key="1">
    <citation type="journal article" date="2019" name="Int. J. Syst. Evol. Microbiol.">
        <title>The Global Catalogue of Microorganisms (GCM) 10K type strain sequencing project: providing services to taxonomists for standard genome sequencing and annotation.</title>
        <authorList>
            <consortium name="The Broad Institute Genomics Platform"/>
            <consortium name="The Broad Institute Genome Sequencing Center for Infectious Disease"/>
            <person name="Wu L."/>
            <person name="Ma J."/>
        </authorList>
    </citation>
    <scope>NUCLEOTIDE SEQUENCE [LARGE SCALE GENOMIC DNA]</scope>
    <source>
        <strain evidence="3">KCTC 32514</strain>
    </source>
</reference>
<evidence type="ECO:0000313" key="2">
    <source>
        <dbReference type="EMBL" id="MFD2917244.1"/>
    </source>
</evidence>
<dbReference type="EMBL" id="JBHUOS010000014">
    <property type="protein sequence ID" value="MFD2917244.1"/>
    <property type="molecule type" value="Genomic_DNA"/>
</dbReference>
<sequence length="129" mass="14468">MKLEKIIYSIITILLIIGLYGSGELVWDEIQTGNGCPKIWLIPVCAIVMVCFLIPLIVHLLKKYNTMYFVYTGLAFLIAIIASVMQFNGLGECPKLDNGTPMCYLSLLLFSILIALKMLLIKTSKNHQL</sequence>
<comment type="caution">
    <text evidence="2">The sequence shown here is derived from an EMBL/GenBank/DDBJ whole genome shotgun (WGS) entry which is preliminary data.</text>
</comment>
<dbReference type="RefSeq" id="WP_194509057.1">
    <property type="nucleotide sequence ID" value="NZ_JADILU010000006.1"/>
</dbReference>
<keyword evidence="1" id="KW-0812">Transmembrane</keyword>
<evidence type="ECO:0000256" key="1">
    <source>
        <dbReference type="SAM" id="Phobius"/>
    </source>
</evidence>
<dbReference type="Proteomes" id="UP001597548">
    <property type="component" value="Unassembled WGS sequence"/>
</dbReference>
<organism evidence="2 3">
    <name type="scientific">Psychroserpens luteus</name>
    <dbReference type="NCBI Taxonomy" id="1434066"/>
    <lineage>
        <taxon>Bacteria</taxon>
        <taxon>Pseudomonadati</taxon>
        <taxon>Bacteroidota</taxon>
        <taxon>Flavobacteriia</taxon>
        <taxon>Flavobacteriales</taxon>
        <taxon>Flavobacteriaceae</taxon>
        <taxon>Psychroserpens</taxon>
    </lineage>
</organism>
<gene>
    <name evidence="2" type="ORF">ACFS29_16440</name>
</gene>